<dbReference type="Gene3D" id="3.90.550.10">
    <property type="entry name" value="Spore Coat Polysaccharide Biosynthesis Protein SpsA, Chain A"/>
    <property type="match status" value="1"/>
</dbReference>
<name>A0ABZ1CDU1_9BACT</name>
<keyword evidence="1" id="KW-0328">Glycosyltransferase</keyword>
<dbReference type="SUPFAM" id="SSF53448">
    <property type="entry name" value="Nucleotide-diphospho-sugar transferases"/>
    <property type="match status" value="1"/>
</dbReference>
<protein>
    <submittedName>
        <fullName evidence="1">Glycosyltransferase</fullName>
        <ecNumber evidence="1">2.4.-.-</ecNumber>
    </submittedName>
</protein>
<evidence type="ECO:0000313" key="1">
    <source>
        <dbReference type="EMBL" id="WRQ88455.1"/>
    </source>
</evidence>
<dbReference type="GO" id="GO:0016757">
    <property type="term" value="F:glycosyltransferase activity"/>
    <property type="evidence" value="ECO:0007669"/>
    <property type="project" value="UniProtKB-KW"/>
</dbReference>
<dbReference type="EC" id="2.4.-.-" evidence="1"/>
<evidence type="ECO:0000313" key="2">
    <source>
        <dbReference type="Proteomes" id="UP000738431"/>
    </source>
</evidence>
<keyword evidence="1" id="KW-0808">Transferase</keyword>
<dbReference type="Proteomes" id="UP000738431">
    <property type="component" value="Chromosome"/>
</dbReference>
<dbReference type="EMBL" id="CP139781">
    <property type="protein sequence ID" value="WRQ88455.1"/>
    <property type="molecule type" value="Genomic_DNA"/>
</dbReference>
<sequence length="303" mass="34812">MTTPVLLLSFNRPDCTRRSMDRLRSVKPSHLFLAIDGPRGAADEAACTECRSAAQSIDWPCRVHTLFREENLGCERAINEALDWFFEQVPCGIILEDDCLPDISFFRFCEEMLERYAADLRVFQVSGRNEAPDRRWSGNASYFFSRYGGIWGWATWADRWQRHVKRRELTSEELSAISEYTEPGFGVGKRIELWKSTQAGQIDTWDIQWWLTRALEHGLAVVPETNLVENIGFGKGAHSTSTDQVRHRNEVGEISFPLRHPETLHANLTYDREFCLINSSGEAPRRSLKTRLLQRFPALGSLK</sequence>
<organism evidence="1 2">
    <name type="scientific">Actomonas aquatica</name>
    <dbReference type="NCBI Taxonomy" id="2866162"/>
    <lineage>
        <taxon>Bacteria</taxon>
        <taxon>Pseudomonadati</taxon>
        <taxon>Verrucomicrobiota</taxon>
        <taxon>Opitutia</taxon>
        <taxon>Opitutales</taxon>
        <taxon>Opitutaceae</taxon>
        <taxon>Actomonas</taxon>
    </lineage>
</organism>
<gene>
    <name evidence="1" type="ORF">K1X11_003510</name>
</gene>
<proteinExistence type="predicted"/>
<keyword evidence="2" id="KW-1185">Reference proteome</keyword>
<dbReference type="InterPro" id="IPR029044">
    <property type="entry name" value="Nucleotide-diphossugar_trans"/>
</dbReference>
<accession>A0ABZ1CDU1</accession>
<reference evidence="1 2" key="1">
    <citation type="submission" date="2021-08" db="EMBL/GenBank/DDBJ databases">
        <authorList>
            <person name="Zhang D."/>
            <person name="Zhang A."/>
            <person name="Wang L."/>
        </authorList>
    </citation>
    <scope>NUCLEOTIDE SEQUENCE [LARGE SCALE GENOMIC DNA]</scope>
    <source>
        <strain evidence="1 2">WL0086</strain>
    </source>
</reference>
<reference evidence="1 2" key="2">
    <citation type="submission" date="2023-12" db="EMBL/GenBank/DDBJ databases">
        <title>Description of an unclassified Opitutus bacterium of Verrucomicrobiota.</title>
        <authorList>
            <person name="Zhang D.-F."/>
        </authorList>
    </citation>
    <scope>NUCLEOTIDE SEQUENCE [LARGE SCALE GENOMIC DNA]</scope>
    <source>
        <strain evidence="1 2">WL0086</strain>
    </source>
</reference>